<evidence type="ECO:0000313" key="4">
    <source>
        <dbReference type="Proteomes" id="UP000038487"/>
    </source>
</evidence>
<evidence type="ECO:0000256" key="1">
    <source>
        <dbReference type="SAM" id="Coils"/>
    </source>
</evidence>
<feature type="compositionally biased region" description="Low complexity" evidence="2">
    <location>
        <begin position="321"/>
        <end position="334"/>
    </location>
</feature>
<keyword evidence="1" id="KW-0175">Coiled coil</keyword>
<feature type="compositionally biased region" description="Low complexity" evidence="2">
    <location>
        <begin position="204"/>
        <end position="288"/>
    </location>
</feature>
<evidence type="ECO:0000256" key="2">
    <source>
        <dbReference type="SAM" id="MobiDB-lite"/>
    </source>
</evidence>
<proteinExistence type="predicted"/>
<protein>
    <submittedName>
        <fullName evidence="3">Uncharacterized protein</fullName>
    </submittedName>
</protein>
<feature type="compositionally biased region" description="Polar residues" evidence="2">
    <location>
        <begin position="390"/>
        <end position="419"/>
    </location>
</feature>
<organism evidence="3 4">
    <name type="scientific">Mycobacteroides abscessus</name>
    <dbReference type="NCBI Taxonomy" id="36809"/>
    <lineage>
        <taxon>Bacteria</taxon>
        <taxon>Bacillati</taxon>
        <taxon>Actinomycetota</taxon>
        <taxon>Actinomycetes</taxon>
        <taxon>Mycobacteriales</taxon>
        <taxon>Mycobacteriaceae</taxon>
        <taxon>Mycobacteroides</taxon>
    </lineage>
</organism>
<feature type="region of interest" description="Disordered" evidence="2">
    <location>
        <begin position="169"/>
        <end position="487"/>
    </location>
</feature>
<sequence>MTYTDPDFSTIYSRAAGTGSSARVNDAAGQVSGTAGKVAGATDGKGPDKLTGDAVTIGQTLSALATDAAISKDVWDALKRAADAWKAAAPTAEVMNAAEKAAADAQSACDKANEAADAAPDDKDLAKKADDAGEALVKAKQALIELKRKRKAANKTLLEAIGRAVTKAKRITGGRTQHGTGKEMPGTGTSTETGTGSGNGAGTGSPATTTGSGTPAAKPSGTPAATPSSNAPSTTTSSTSSGLTPTETAALVAAAQGQQNQQPQAQQASAQQQMPTMPTVPQQNQQQNKGVTAEKPLGDKLAEAALGETPSAVLASLGNIPSPSSSTPSTSPSPAAQHGTELRPPGTPIAGTNLGGTPAVNTQVAHTTGSSATNLTTPSDVSGRSEPPRTATSPAPGTHTSGAAETASQRPGETQQQGRPVTGGGMPMAPGMMGAPGGAAPASRQAGDGEQSRGVASNSDPLGLLVERGDAVEGGTIAQNRDKPNAA</sequence>
<feature type="coiled-coil region" evidence="1">
    <location>
        <begin position="95"/>
        <end position="156"/>
    </location>
</feature>
<dbReference type="EMBL" id="CSUW01000001">
    <property type="protein sequence ID" value="CPT03741.1"/>
    <property type="molecule type" value="Genomic_DNA"/>
</dbReference>
<dbReference type="AlphaFoldDB" id="A0AB33T736"/>
<evidence type="ECO:0000313" key="3">
    <source>
        <dbReference type="EMBL" id="CPT03741.1"/>
    </source>
</evidence>
<gene>
    <name evidence="3" type="ORF">ERS075527_00609</name>
</gene>
<comment type="caution">
    <text evidence="3">The sequence shown here is derived from an EMBL/GenBank/DDBJ whole genome shotgun (WGS) entry which is preliminary data.</text>
</comment>
<dbReference type="Proteomes" id="UP000038487">
    <property type="component" value="Unassembled WGS sequence"/>
</dbReference>
<feature type="compositionally biased region" description="Low complexity" evidence="2">
    <location>
        <begin position="185"/>
        <end position="194"/>
    </location>
</feature>
<reference evidence="3 4" key="1">
    <citation type="submission" date="2015-03" db="EMBL/GenBank/DDBJ databases">
        <authorList>
            <consortium name="Pathogen Informatics"/>
            <person name="Murphy D."/>
        </authorList>
    </citation>
    <scope>NUCLEOTIDE SEQUENCE [LARGE SCALE GENOMIC DNA]</scope>
    <source>
        <strain evidence="3 4">PAP036</strain>
    </source>
</reference>
<feature type="compositionally biased region" description="Low complexity" evidence="2">
    <location>
        <begin position="427"/>
        <end position="442"/>
    </location>
</feature>
<dbReference type="RefSeq" id="WP_052537979.1">
    <property type="nucleotide sequence ID" value="NZ_CSUW01000001.1"/>
</dbReference>
<name>A0AB33T736_9MYCO</name>
<accession>A0AB33T736</accession>
<feature type="compositionally biased region" description="Polar residues" evidence="2">
    <location>
        <begin position="359"/>
        <end position="382"/>
    </location>
</feature>